<evidence type="ECO:0000313" key="3">
    <source>
        <dbReference type="EMBL" id="RKF56594.1"/>
    </source>
</evidence>
<feature type="region of interest" description="Disordered" evidence="1">
    <location>
        <begin position="854"/>
        <end position="875"/>
    </location>
</feature>
<proteinExistence type="predicted"/>
<dbReference type="SUPFAM" id="SSF81383">
    <property type="entry name" value="F-box domain"/>
    <property type="match status" value="1"/>
</dbReference>
<dbReference type="SUPFAM" id="SSF69322">
    <property type="entry name" value="Tricorn protease domain 2"/>
    <property type="match status" value="1"/>
</dbReference>
<name>A0A420HGJ1_9PEZI</name>
<keyword evidence="4" id="KW-1185">Reference proteome</keyword>
<dbReference type="InterPro" id="IPR001810">
    <property type="entry name" value="F-box_dom"/>
</dbReference>
<dbReference type="InterPro" id="IPR015943">
    <property type="entry name" value="WD40/YVTN_repeat-like_dom_sf"/>
</dbReference>
<evidence type="ECO:0000256" key="1">
    <source>
        <dbReference type="SAM" id="MobiDB-lite"/>
    </source>
</evidence>
<feature type="region of interest" description="Disordered" evidence="1">
    <location>
        <begin position="409"/>
        <end position="433"/>
    </location>
</feature>
<dbReference type="Pfam" id="PF23749">
    <property type="entry name" value="DUF7165"/>
    <property type="match status" value="1"/>
</dbReference>
<dbReference type="InterPro" id="IPR036047">
    <property type="entry name" value="F-box-like_dom_sf"/>
</dbReference>
<gene>
    <name evidence="3" type="ORF">OnM2_080023</name>
</gene>
<protein>
    <submittedName>
        <fullName evidence="3">Putative f-box domain-containing protein</fullName>
    </submittedName>
</protein>
<dbReference type="OrthoDB" id="3925024at2759"/>
<dbReference type="AlphaFoldDB" id="A0A420HGJ1"/>
<feature type="region of interest" description="Disordered" evidence="1">
    <location>
        <begin position="571"/>
        <end position="597"/>
    </location>
</feature>
<dbReference type="STRING" id="212602.A0A420HGJ1"/>
<dbReference type="Gene3D" id="2.130.10.10">
    <property type="entry name" value="YVTN repeat-like/Quinoprotein amine dehydrogenase"/>
    <property type="match status" value="1"/>
</dbReference>
<feature type="compositionally biased region" description="Polar residues" evidence="1">
    <location>
        <begin position="585"/>
        <end position="597"/>
    </location>
</feature>
<sequence>MISKDPIVKNPELAPSCSAFKRLPDEIIVQILLQSDPDGFASLVLVNRRWRQVSSRPYLYSHQLSRCPSYSSAHQFLPIPKEDDLQRLRSLFAREIKRNLFEAYLRPNETIINIVTNTNSTFSTLDRDFFQYSLSPHGNYILAYSSTQIHVLDATNQEITVTRGFKILQRPTSTTITDDGFTLAVFSTDLQVDIYDLSEKEPIYTRAIILDHTPRTIALSPDGSVLAAAYDAGIEVSSLKPSNNSTDRRSVKCYTVDSLNFSCDGTQILGTTTHAQNPSTVVLTAPFFDTGATLQEDSVSALWTTSILFPNGSRDCSHAVLLPNSEEEEEANWAFTYDRVFETFRAVRIDDLRNGTTYFTGPVSDSSIGSKLLPSSLPAANKSGDLVASAFDGSIWLYGIPKNLEANSNSKENIQSSTESGTQPNIGHSAPNNSASYLNLTNRQNEEVSKIPQWQHLGDRARNAFVEGRKISFFQNVSDLTWVKSPNLSGDRLVAVASRASSFFLADEDKNTKPVDTGQIMILDFDHVPSNGKRRFITINVDIDNSVILDRENYGLETEVTRIRMRNLAQQGSRSHVVQRESEDTSNSFLGGTQNDQNVNHQTDSISMEEEVFDTPYSHTSPRSGSTLRRAATAAAINRRLNSQMTSNIQTIEYRRADGQEDYPHGSDADDWIPPPPPYSRNSITIPSEHIQEPFMEINILNDLPLFLNQDTNEDFCSNVNIDTCHEGQNAMSIIIDGSYREDTLQQQNSFQLIRESQYRESSIHNNEFDDRYDVSPAATPPPGSPKSTADSPNPLEGVTEVTTVNESAVRPYNKYKVGSELSSIFDRPGPPRQHSTQTCHKTLPYVTPLVTRSNKGTHSESQSFQNKNNSNISAHQEIPWNTTQRLEKSTEGHSMKFPLSNKFFSVRRTIRERTPKMLRRSTAPEATEYASQLLDQSRFSSNNNNLLVRLNQYRHLSENNIQYNWHDSLQGRETLSDSFYFSSHNTSSYFASSQSYITPRPDLNDNQELYSQLGDCQVMESIGSQTSQNPHQTNSDNSSSIILSKKIDTGAQMKIPRKSLSRNIEGSQNTGSLLGLSDFESNLNHTINMKFSSQGIESKKKKCTLM</sequence>
<accession>A0A420HGJ1</accession>
<feature type="domain" description="F-box" evidence="2">
    <location>
        <begin position="17"/>
        <end position="63"/>
    </location>
</feature>
<dbReference type="InterPro" id="IPR055589">
    <property type="entry name" value="DUF7165"/>
</dbReference>
<evidence type="ECO:0000313" key="4">
    <source>
        <dbReference type="Proteomes" id="UP000286134"/>
    </source>
</evidence>
<dbReference type="Gene3D" id="1.20.1280.50">
    <property type="match status" value="1"/>
</dbReference>
<dbReference type="Proteomes" id="UP000286134">
    <property type="component" value="Unassembled WGS sequence"/>
</dbReference>
<evidence type="ECO:0000259" key="2">
    <source>
        <dbReference type="PROSITE" id="PS50181"/>
    </source>
</evidence>
<reference evidence="3 4" key="1">
    <citation type="journal article" date="2018" name="BMC Genomics">
        <title>Comparative genome analyses reveal sequence features reflecting distinct modes of host-adaptation between dicot and monocot powdery mildew.</title>
        <authorList>
            <person name="Wu Y."/>
            <person name="Ma X."/>
            <person name="Pan Z."/>
            <person name="Kale S.D."/>
            <person name="Song Y."/>
            <person name="King H."/>
            <person name="Zhang Q."/>
            <person name="Presley C."/>
            <person name="Deng X."/>
            <person name="Wei C.I."/>
            <person name="Xiao S."/>
        </authorList>
    </citation>
    <scope>NUCLEOTIDE SEQUENCE [LARGE SCALE GENOMIC DNA]</scope>
    <source>
        <strain evidence="3">UMSG2</strain>
    </source>
</reference>
<dbReference type="PROSITE" id="PS50181">
    <property type="entry name" value="FBOX"/>
    <property type="match status" value="1"/>
</dbReference>
<dbReference type="CDD" id="cd09917">
    <property type="entry name" value="F-box_SF"/>
    <property type="match status" value="1"/>
</dbReference>
<organism evidence="3 4">
    <name type="scientific">Erysiphe neolycopersici</name>
    <dbReference type="NCBI Taxonomy" id="212602"/>
    <lineage>
        <taxon>Eukaryota</taxon>
        <taxon>Fungi</taxon>
        <taxon>Dikarya</taxon>
        <taxon>Ascomycota</taxon>
        <taxon>Pezizomycotina</taxon>
        <taxon>Leotiomycetes</taxon>
        <taxon>Erysiphales</taxon>
        <taxon>Erysiphaceae</taxon>
        <taxon>Erysiphe</taxon>
    </lineage>
</organism>
<comment type="caution">
    <text evidence="3">The sequence shown here is derived from an EMBL/GenBank/DDBJ whole genome shotgun (WGS) entry which is preliminary data.</text>
</comment>
<dbReference type="Pfam" id="PF12937">
    <property type="entry name" value="F-box-like"/>
    <property type="match status" value="1"/>
</dbReference>
<feature type="region of interest" description="Disordered" evidence="1">
    <location>
        <begin position="767"/>
        <end position="798"/>
    </location>
</feature>
<dbReference type="EMBL" id="MCFK01008039">
    <property type="protein sequence ID" value="RKF56594.1"/>
    <property type="molecule type" value="Genomic_DNA"/>
</dbReference>